<dbReference type="SUPFAM" id="SSF46565">
    <property type="entry name" value="Chaperone J-domain"/>
    <property type="match status" value="1"/>
</dbReference>
<dbReference type="SMART" id="SM00271">
    <property type="entry name" value="DnaJ"/>
    <property type="match status" value="1"/>
</dbReference>
<dbReference type="InterPro" id="IPR007791">
    <property type="entry name" value="DjlA_N"/>
</dbReference>
<dbReference type="SUPFAM" id="SSF158682">
    <property type="entry name" value="TerB-like"/>
    <property type="match status" value="1"/>
</dbReference>
<dbReference type="Proteomes" id="UP001597151">
    <property type="component" value="Unassembled WGS sequence"/>
</dbReference>
<dbReference type="PRINTS" id="PR00625">
    <property type="entry name" value="JDOMAIN"/>
</dbReference>
<dbReference type="Pfam" id="PF00226">
    <property type="entry name" value="DnaJ"/>
    <property type="match status" value="1"/>
</dbReference>
<protein>
    <submittedName>
        <fullName evidence="2">TerB family tellurite resistance protein</fullName>
    </submittedName>
</protein>
<reference evidence="3" key="1">
    <citation type="journal article" date="2019" name="Int. J. Syst. Evol. Microbiol.">
        <title>The Global Catalogue of Microorganisms (GCM) 10K type strain sequencing project: providing services to taxonomists for standard genome sequencing and annotation.</title>
        <authorList>
            <consortium name="The Broad Institute Genomics Platform"/>
            <consortium name="The Broad Institute Genome Sequencing Center for Infectious Disease"/>
            <person name="Wu L."/>
            <person name="Ma J."/>
        </authorList>
    </citation>
    <scope>NUCLEOTIDE SEQUENCE [LARGE SCALE GENOMIC DNA]</scope>
    <source>
        <strain evidence="3">CCUG 55328</strain>
    </source>
</reference>
<evidence type="ECO:0000313" key="2">
    <source>
        <dbReference type="EMBL" id="MFD1193269.1"/>
    </source>
</evidence>
<evidence type="ECO:0000313" key="3">
    <source>
        <dbReference type="Proteomes" id="UP001597151"/>
    </source>
</evidence>
<name>A0ABW3T7V0_9RHOB</name>
<dbReference type="PROSITE" id="PS50076">
    <property type="entry name" value="DNAJ_2"/>
    <property type="match status" value="1"/>
</dbReference>
<dbReference type="InterPro" id="IPR001623">
    <property type="entry name" value="DnaJ_domain"/>
</dbReference>
<dbReference type="RefSeq" id="WP_380788375.1">
    <property type="nucleotide sequence ID" value="NZ_JBHTKR010000001.1"/>
</dbReference>
<dbReference type="InterPro" id="IPR036869">
    <property type="entry name" value="J_dom_sf"/>
</dbReference>
<dbReference type="InterPro" id="IPR029024">
    <property type="entry name" value="TerB-like"/>
</dbReference>
<sequence length="226" mass="24841">MSIWTRIMDALGALTSGEGLSAVLDRLSAPPERSVAFTIAVIALGAKMAKADGQVTRDEVAAFREVFHIPPEDEKDAARVFNLARQDVAGFRDYARKIRAMFGEGSETLCDVMEGLFHIAVADGRYHPAENDFLSEVAAAFGLPEARFRSLRSRFVPDAGGDPYDILGVSPDMPIDEIRAAWKRLVRETHPDAMVARGLPEEAVQLAERRMVDINRAWSEIADARG</sequence>
<accession>A0ABW3T7V0</accession>
<feature type="domain" description="J" evidence="1">
    <location>
        <begin position="162"/>
        <end position="226"/>
    </location>
</feature>
<dbReference type="CDD" id="cd06257">
    <property type="entry name" value="DnaJ"/>
    <property type="match status" value="1"/>
</dbReference>
<dbReference type="Gene3D" id="1.10.3680.10">
    <property type="entry name" value="TerB-like"/>
    <property type="match status" value="1"/>
</dbReference>
<dbReference type="EMBL" id="JBHTKR010000001">
    <property type="protein sequence ID" value="MFD1193269.1"/>
    <property type="molecule type" value="Genomic_DNA"/>
</dbReference>
<gene>
    <name evidence="2" type="ORF">ACFQ3C_01125</name>
</gene>
<organism evidence="2 3">
    <name type="scientific">Seohaeicola saemankumensis</name>
    <dbReference type="NCBI Taxonomy" id="481181"/>
    <lineage>
        <taxon>Bacteria</taxon>
        <taxon>Pseudomonadati</taxon>
        <taxon>Pseudomonadota</taxon>
        <taxon>Alphaproteobacteria</taxon>
        <taxon>Rhodobacterales</taxon>
        <taxon>Roseobacteraceae</taxon>
        <taxon>Seohaeicola</taxon>
    </lineage>
</organism>
<dbReference type="CDD" id="cd07316">
    <property type="entry name" value="terB_like_DjlA"/>
    <property type="match status" value="1"/>
</dbReference>
<dbReference type="Gene3D" id="1.10.287.110">
    <property type="entry name" value="DnaJ domain"/>
    <property type="match status" value="1"/>
</dbReference>
<evidence type="ECO:0000259" key="1">
    <source>
        <dbReference type="PROSITE" id="PS50076"/>
    </source>
</evidence>
<dbReference type="Pfam" id="PF05099">
    <property type="entry name" value="TerB"/>
    <property type="match status" value="1"/>
</dbReference>
<comment type="caution">
    <text evidence="2">The sequence shown here is derived from an EMBL/GenBank/DDBJ whole genome shotgun (WGS) entry which is preliminary data.</text>
</comment>
<keyword evidence="3" id="KW-1185">Reference proteome</keyword>
<proteinExistence type="predicted"/>